<gene>
    <name evidence="1" type="ORF">M9H77_36433</name>
</gene>
<organism evidence="1 2">
    <name type="scientific">Catharanthus roseus</name>
    <name type="common">Madagascar periwinkle</name>
    <name type="synonym">Vinca rosea</name>
    <dbReference type="NCBI Taxonomy" id="4058"/>
    <lineage>
        <taxon>Eukaryota</taxon>
        <taxon>Viridiplantae</taxon>
        <taxon>Streptophyta</taxon>
        <taxon>Embryophyta</taxon>
        <taxon>Tracheophyta</taxon>
        <taxon>Spermatophyta</taxon>
        <taxon>Magnoliopsida</taxon>
        <taxon>eudicotyledons</taxon>
        <taxon>Gunneridae</taxon>
        <taxon>Pentapetalae</taxon>
        <taxon>asterids</taxon>
        <taxon>lamiids</taxon>
        <taxon>Gentianales</taxon>
        <taxon>Apocynaceae</taxon>
        <taxon>Rauvolfioideae</taxon>
        <taxon>Vinceae</taxon>
        <taxon>Catharanthinae</taxon>
        <taxon>Catharanthus</taxon>
    </lineage>
</organism>
<protein>
    <submittedName>
        <fullName evidence="1">Uncharacterized protein</fullName>
    </submittedName>
</protein>
<accession>A0ACB9ZSM1</accession>
<dbReference type="Proteomes" id="UP001060085">
    <property type="component" value="Linkage Group LG08"/>
</dbReference>
<proteinExistence type="predicted"/>
<keyword evidence="2" id="KW-1185">Reference proteome</keyword>
<sequence>MASTSGVLRQQVQYCRLLDQNSQASPGCFSTEVIASLPRSTTVARHIDEQLHRELSPHMATHDKHLHRSLHGVPPHMELHGNPSHVAVHDASPHMTTNPMHDELHASPPHSSFHGTNSPPHGQVHGSPLAYASNVSQSSDGKDKV</sequence>
<name>A0ACB9ZSM1_CATRO</name>
<reference evidence="2" key="1">
    <citation type="journal article" date="2023" name="Nat. Plants">
        <title>Single-cell RNA sequencing provides a high-resolution roadmap for understanding the multicellular compartmentation of specialized metabolism.</title>
        <authorList>
            <person name="Sun S."/>
            <person name="Shen X."/>
            <person name="Li Y."/>
            <person name="Li Y."/>
            <person name="Wang S."/>
            <person name="Li R."/>
            <person name="Zhang H."/>
            <person name="Shen G."/>
            <person name="Guo B."/>
            <person name="Wei J."/>
            <person name="Xu J."/>
            <person name="St-Pierre B."/>
            <person name="Chen S."/>
            <person name="Sun C."/>
        </authorList>
    </citation>
    <scope>NUCLEOTIDE SEQUENCE [LARGE SCALE GENOMIC DNA]</scope>
</reference>
<comment type="caution">
    <text evidence="1">The sequence shown here is derived from an EMBL/GenBank/DDBJ whole genome shotgun (WGS) entry which is preliminary data.</text>
</comment>
<evidence type="ECO:0000313" key="1">
    <source>
        <dbReference type="EMBL" id="KAI5650428.1"/>
    </source>
</evidence>
<evidence type="ECO:0000313" key="2">
    <source>
        <dbReference type="Proteomes" id="UP001060085"/>
    </source>
</evidence>
<dbReference type="EMBL" id="CM044708">
    <property type="protein sequence ID" value="KAI5650428.1"/>
    <property type="molecule type" value="Genomic_DNA"/>
</dbReference>